<dbReference type="AlphaFoldDB" id="A0AA35V3P6"/>
<feature type="region of interest" description="Disordered" evidence="1">
    <location>
        <begin position="155"/>
        <end position="197"/>
    </location>
</feature>
<feature type="compositionally biased region" description="Basic and acidic residues" evidence="1">
    <location>
        <begin position="161"/>
        <end position="197"/>
    </location>
</feature>
<organism evidence="2 3">
    <name type="scientific">Lactuca saligna</name>
    <name type="common">Willowleaf lettuce</name>
    <dbReference type="NCBI Taxonomy" id="75948"/>
    <lineage>
        <taxon>Eukaryota</taxon>
        <taxon>Viridiplantae</taxon>
        <taxon>Streptophyta</taxon>
        <taxon>Embryophyta</taxon>
        <taxon>Tracheophyta</taxon>
        <taxon>Spermatophyta</taxon>
        <taxon>Magnoliopsida</taxon>
        <taxon>eudicotyledons</taxon>
        <taxon>Gunneridae</taxon>
        <taxon>Pentapetalae</taxon>
        <taxon>asterids</taxon>
        <taxon>campanulids</taxon>
        <taxon>Asterales</taxon>
        <taxon>Asteraceae</taxon>
        <taxon>Cichorioideae</taxon>
        <taxon>Cichorieae</taxon>
        <taxon>Lactucinae</taxon>
        <taxon>Lactuca</taxon>
    </lineage>
</organism>
<dbReference type="Proteomes" id="UP001177003">
    <property type="component" value="Chromosome 0"/>
</dbReference>
<protein>
    <submittedName>
        <fullName evidence="2">Uncharacterized protein</fullName>
    </submittedName>
</protein>
<evidence type="ECO:0000313" key="3">
    <source>
        <dbReference type="Proteomes" id="UP001177003"/>
    </source>
</evidence>
<name>A0AA35V3P6_LACSI</name>
<evidence type="ECO:0000256" key="1">
    <source>
        <dbReference type="SAM" id="MobiDB-lite"/>
    </source>
</evidence>
<sequence length="197" mass="22030">MSTFQTSFDSTVAKANESISSLSTYLRTEKEALEKVLTNIKAYYSELNSSITSKIEKLQDDLATESKIMDALALKTEKVKVLTIKLDHAKKKINEHLSEKIVIKSCIAYVNALLSHIIETRDSMIMMTIKKHLAEKLHPVFATLNRLEGVSDLSSIPKQGETLKKSKKEIPKPTAKPKSENEPKDNVPSDSKGKEKL</sequence>
<dbReference type="EMBL" id="OX465086">
    <property type="protein sequence ID" value="CAI9261279.1"/>
    <property type="molecule type" value="Genomic_DNA"/>
</dbReference>
<reference evidence="2" key="1">
    <citation type="submission" date="2023-04" db="EMBL/GenBank/DDBJ databases">
        <authorList>
            <person name="Vijverberg K."/>
            <person name="Xiong W."/>
            <person name="Schranz E."/>
        </authorList>
    </citation>
    <scope>NUCLEOTIDE SEQUENCE</scope>
</reference>
<accession>A0AA35V3P6</accession>
<evidence type="ECO:0000313" key="2">
    <source>
        <dbReference type="EMBL" id="CAI9261279.1"/>
    </source>
</evidence>
<proteinExistence type="predicted"/>
<keyword evidence="3" id="KW-1185">Reference proteome</keyword>
<gene>
    <name evidence="2" type="ORF">LSALG_LOCUS2071</name>
</gene>